<keyword evidence="1" id="KW-0732">Signal</keyword>
<feature type="signal peptide" evidence="1">
    <location>
        <begin position="1"/>
        <end position="34"/>
    </location>
</feature>
<evidence type="ECO:0000313" key="3">
    <source>
        <dbReference type="EMBL" id="GHI75157.1"/>
    </source>
</evidence>
<reference evidence="4" key="1">
    <citation type="submission" date="2023-07" db="EMBL/GenBank/DDBJ databases">
        <title>Whole genome shotgun sequence of Streptomyces spororaveus NBRC 15456.</title>
        <authorList>
            <person name="Komaki H."/>
            <person name="Tamura T."/>
        </authorList>
    </citation>
    <scope>NUCLEOTIDE SEQUENCE [LARGE SCALE GENOMIC DNA]</scope>
    <source>
        <strain evidence="4">NBRC 15456</strain>
    </source>
</reference>
<dbReference type="EMBL" id="BNED01000005">
    <property type="protein sequence ID" value="GHI75157.1"/>
    <property type="molecule type" value="Genomic_DNA"/>
</dbReference>
<comment type="caution">
    <text evidence="3">The sequence shown here is derived from an EMBL/GenBank/DDBJ whole genome shotgun (WGS) entry which is preliminary data.</text>
</comment>
<proteinExistence type="predicted"/>
<accession>A0ABQ3T465</accession>
<dbReference type="PANTHER" id="PTHR46825:SF7">
    <property type="entry name" value="D-ALANYL-D-ALANINE CARBOXYPEPTIDASE"/>
    <property type="match status" value="1"/>
</dbReference>
<dbReference type="RefSeq" id="WP_202197660.1">
    <property type="nucleotide sequence ID" value="NZ_BAAATO010000051.1"/>
</dbReference>
<dbReference type="SUPFAM" id="SSF56601">
    <property type="entry name" value="beta-lactamase/transpeptidase-like"/>
    <property type="match status" value="1"/>
</dbReference>
<evidence type="ECO:0000256" key="1">
    <source>
        <dbReference type="SAM" id="SignalP"/>
    </source>
</evidence>
<evidence type="ECO:0000313" key="4">
    <source>
        <dbReference type="Proteomes" id="UP000608522"/>
    </source>
</evidence>
<sequence>MIRVRTAHPGRVRTALLCATALLGTVLPAGGAWAANGAGSAPAPCVASPEPSGGEAKQIMDIARAAQKELDLNAVVLRVTRDGQEVVTGALGESMTGVPATADMHFRAGSVAIVYMGIAMLQLVEQGKAGLDDPVSRWLPDAPHADRITLRMLGASTSGLRDYVPDPKFLAALYADPFRQWTPAELVGISAAHPLWYEPGTSWSYSHANFVLLGQALEKIAGMPLAQVMEQQITGPAGLANTLNSFTPQIEEPVLHSFDAERGRYEESTFWNPSWTTAPGAVLTTHICDLARSAEAVGTGELLSPQSFKVQLDPGTVGLGGNTPGCPPRDCFRQLPAEHFGYGVIVQNGWIQSNPSFAGYAAIQAYLPSKHLAIAVSTTVGPKAPGDNTAQTIAARIAEVLAPANSLAGRK</sequence>
<feature type="chain" id="PRO_5046341666" description="Beta-lactamase-related domain-containing protein" evidence="1">
    <location>
        <begin position="35"/>
        <end position="411"/>
    </location>
</feature>
<dbReference type="Pfam" id="PF00144">
    <property type="entry name" value="Beta-lactamase"/>
    <property type="match status" value="1"/>
</dbReference>
<name>A0ABQ3T465_9ACTN</name>
<feature type="domain" description="Beta-lactamase-related" evidence="2">
    <location>
        <begin position="65"/>
        <end position="392"/>
    </location>
</feature>
<dbReference type="InterPro" id="IPR012338">
    <property type="entry name" value="Beta-lactam/transpept-like"/>
</dbReference>
<dbReference type="Gene3D" id="3.40.710.10">
    <property type="entry name" value="DD-peptidase/beta-lactamase superfamily"/>
    <property type="match status" value="1"/>
</dbReference>
<dbReference type="InterPro" id="IPR050491">
    <property type="entry name" value="AmpC-like"/>
</dbReference>
<dbReference type="Proteomes" id="UP000608522">
    <property type="component" value="Unassembled WGS sequence"/>
</dbReference>
<gene>
    <name evidence="3" type="primary">lpqK</name>
    <name evidence="3" type="ORF">Sspor_07180</name>
</gene>
<keyword evidence="4" id="KW-1185">Reference proteome</keyword>
<evidence type="ECO:0000259" key="2">
    <source>
        <dbReference type="Pfam" id="PF00144"/>
    </source>
</evidence>
<protein>
    <recommendedName>
        <fullName evidence="2">Beta-lactamase-related domain-containing protein</fullName>
    </recommendedName>
</protein>
<organism evidence="3 4">
    <name type="scientific">Streptomyces spororaveus</name>
    <dbReference type="NCBI Taxonomy" id="284039"/>
    <lineage>
        <taxon>Bacteria</taxon>
        <taxon>Bacillati</taxon>
        <taxon>Actinomycetota</taxon>
        <taxon>Actinomycetes</taxon>
        <taxon>Kitasatosporales</taxon>
        <taxon>Streptomycetaceae</taxon>
        <taxon>Streptomyces</taxon>
    </lineage>
</organism>
<dbReference type="PANTHER" id="PTHR46825">
    <property type="entry name" value="D-ALANYL-D-ALANINE-CARBOXYPEPTIDASE/ENDOPEPTIDASE AMPH"/>
    <property type="match status" value="1"/>
</dbReference>
<dbReference type="InterPro" id="IPR001466">
    <property type="entry name" value="Beta-lactam-related"/>
</dbReference>